<comment type="similarity">
    <text evidence="9">Belongs to the class-I aminoacyl-tRNA synthetase family.</text>
</comment>
<dbReference type="Gene3D" id="3.40.50.620">
    <property type="entry name" value="HUPs"/>
    <property type="match status" value="1"/>
</dbReference>
<dbReference type="InterPro" id="IPR002307">
    <property type="entry name" value="Tyr-tRNA-ligase"/>
</dbReference>
<dbReference type="PANTHER" id="PTHR46264">
    <property type="entry name" value="TYROSINE-TRNA LIGASE"/>
    <property type="match status" value="1"/>
</dbReference>
<evidence type="ECO:0000256" key="5">
    <source>
        <dbReference type="ARBA" id="ARBA00022917"/>
    </source>
</evidence>
<organism evidence="10 11">
    <name type="scientific">Cladobotryum mycophilum</name>
    <dbReference type="NCBI Taxonomy" id="491253"/>
    <lineage>
        <taxon>Eukaryota</taxon>
        <taxon>Fungi</taxon>
        <taxon>Dikarya</taxon>
        <taxon>Ascomycota</taxon>
        <taxon>Pezizomycotina</taxon>
        <taxon>Sordariomycetes</taxon>
        <taxon>Hypocreomycetidae</taxon>
        <taxon>Hypocreales</taxon>
        <taxon>Hypocreaceae</taxon>
        <taxon>Cladobotryum</taxon>
    </lineage>
</organism>
<keyword evidence="4 9" id="KW-0067">ATP-binding</keyword>
<evidence type="ECO:0000256" key="6">
    <source>
        <dbReference type="ARBA" id="ARBA00023146"/>
    </source>
</evidence>
<dbReference type="PANTHER" id="PTHR46264:SF4">
    <property type="entry name" value="TYROSINE--TRNA LIGASE, CYTOPLASMIC"/>
    <property type="match status" value="1"/>
</dbReference>
<dbReference type="Gene3D" id="1.10.240.10">
    <property type="entry name" value="Tyrosyl-Transfer RNA Synthetase"/>
    <property type="match status" value="1"/>
</dbReference>
<dbReference type="InterPro" id="IPR050489">
    <property type="entry name" value="Tyr-tRNA_synthase"/>
</dbReference>
<dbReference type="PIRSF" id="PIRSF006588">
    <property type="entry name" value="TyrRS_arch_euk"/>
    <property type="match status" value="1"/>
</dbReference>
<evidence type="ECO:0000256" key="2">
    <source>
        <dbReference type="ARBA" id="ARBA00022598"/>
    </source>
</evidence>
<dbReference type="Pfam" id="PF00579">
    <property type="entry name" value="tRNA-synt_1b"/>
    <property type="match status" value="1"/>
</dbReference>
<reference evidence="10 11" key="1">
    <citation type="submission" date="2024-01" db="EMBL/GenBank/DDBJ databases">
        <title>Complete genome of Cladobotryum mycophilum ATHUM6906.</title>
        <authorList>
            <person name="Christinaki A.C."/>
            <person name="Myridakis A.I."/>
            <person name="Kouvelis V.N."/>
        </authorList>
    </citation>
    <scope>NUCLEOTIDE SEQUENCE [LARGE SCALE GENOMIC DNA]</scope>
    <source>
        <strain evidence="10 11">ATHUM6906</strain>
    </source>
</reference>
<dbReference type="Proteomes" id="UP001338125">
    <property type="component" value="Unassembled WGS sequence"/>
</dbReference>
<keyword evidence="6 9" id="KW-0030">Aminoacyl-tRNA synthetase</keyword>
<evidence type="ECO:0000256" key="8">
    <source>
        <dbReference type="ARBA" id="ARBA00048248"/>
    </source>
</evidence>
<gene>
    <name evidence="10" type="ORF">PT974_05199</name>
</gene>
<sequence>MASAKSVEERVAFVNRDLSGVDGIPEIRDLIAAGKSPKGFWATAPTGKPHIAYFVPLLKLADFVKADCDVTVLFCDLYAFLVNYKHPLELVAHRTKYYRLMIRGVLRILGVPDDKVHFVDGSSYELTKNFTIDNYKLSVLTEEQEVRDTGDEYRHATKLSVLLCPGLPALGEEYLDSDFQFGGEDQAGLFAFNERFLPQLGYRKRAHIMNPMIPGLSGPKMSSSIPDSKIEFLDDPETIQQKVSKAPCEDGVTKDNGLLAVVKFVILPFYRNQAENIASASGALEIKGSGNQSKAYTSYEEIELDFAEKKISSATLRQTVADSLILILGPLRQAFKESEEWQSVEQLAYPEE</sequence>
<keyword evidence="11" id="KW-1185">Reference proteome</keyword>
<evidence type="ECO:0000256" key="9">
    <source>
        <dbReference type="RuleBase" id="RU363036"/>
    </source>
</evidence>
<evidence type="ECO:0000313" key="10">
    <source>
        <dbReference type="EMBL" id="KAK5991814.1"/>
    </source>
</evidence>
<comment type="caution">
    <text evidence="10">The sequence shown here is derived from an EMBL/GenBank/DDBJ whole genome shotgun (WGS) entry which is preliminary data.</text>
</comment>
<evidence type="ECO:0000256" key="1">
    <source>
        <dbReference type="ARBA" id="ARBA00013160"/>
    </source>
</evidence>
<dbReference type="EMBL" id="JAVFKD010000012">
    <property type="protein sequence ID" value="KAK5991814.1"/>
    <property type="molecule type" value="Genomic_DNA"/>
</dbReference>
<keyword evidence="2 9" id="KW-0436">Ligase</keyword>
<name>A0ABR0SI15_9HYPO</name>
<protein>
    <recommendedName>
        <fullName evidence="1">tyrosine--tRNA ligase</fullName>
        <ecNumber evidence="1">6.1.1.1</ecNumber>
    </recommendedName>
    <alternativeName>
        <fullName evidence="7">Tyrosyl-tRNA synthetase</fullName>
    </alternativeName>
</protein>
<dbReference type="InterPro" id="IPR002305">
    <property type="entry name" value="aa-tRNA-synth_Ic"/>
</dbReference>
<proteinExistence type="inferred from homology"/>
<evidence type="ECO:0000313" key="11">
    <source>
        <dbReference type="Proteomes" id="UP001338125"/>
    </source>
</evidence>
<keyword evidence="3 9" id="KW-0547">Nucleotide-binding</keyword>
<accession>A0ABR0SI15</accession>
<dbReference type="EC" id="6.1.1.1" evidence="1"/>
<evidence type="ECO:0000256" key="3">
    <source>
        <dbReference type="ARBA" id="ARBA00022741"/>
    </source>
</evidence>
<dbReference type="PRINTS" id="PR01040">
    <property type="entry name" value="TRNASYNTHTYR"/>
</dbReference>
<evidence type="ECO:0000256" key="7">
    <source>
        <dbReference type="ARBA" id="ARBA00033323"/>
    </source>
</evidence>
<comment type="catalytic activity">
    <reaction evidence="8">
        <text>tRNA(Tyr) + L-tyrosine + ATP = L-tyrosyl-tRNA(Tyr) + AMP + diphosphate + H(+)</text>
        <dbReference type="Rhea" id="RHEA:10220"/>
        <dbReference type="Rhea" id="RHEA-COMP:9706"/>
        <dbReference type="Rhea" id="RHEA-COMP:9707"/>
        <dbReference type="ChEBI" id="CHEBI:15378"/>
        <dbReference type="ChEBI" id="CHEBI:30616"/>
        <dbReference type="ChEBI" id="CHEBI:33019"/>
        <dbReference type="ChEBI" id="CHEBI:58315"/>
        <dbReference type="ChEBI" id="CHEBI:78442"/>
        <dbReference type="ChEBI" id="CHEBI:78536"/>
        <dbReference type="ChEBI" id="CHEBI:456215"/>
        <dbReference type="EC" id="6.1.1.1"/>
    </reaction>
</comment>
<dbReference type="SUPFAM" id="SSF52374">
    <property type="entry name" value="Nucleotidylyl transferase"/>
    <property type="match status" value="1"/>
</dbReference>
<dbReference type="InterPro" id="IPR014729">
    <property type="entry name" value="Rossmann-like_a/b/a_fold"/>
</dbReference>
<keyword evidence="5 9" id="KW-0648">Protein biosynthesis</keyword>
<dbReference type="InterPro" id="IPR023617">
    <property type="entry name" value="Tyr-tRNA-ligase_arc/euk-type"/>
</dbReference>
<evidence type="ECO:0000256" key="4">
    <source>
        <dbReference type="ARBA" id="ARBA00022840"/>
    </source>
</evidence>